<dbReference type="EMBL" id="JBIMSP010000126">
    <property type="protein sequence ID" value="MFH5246023.1"/>
    <property type="molecule type" value="Genomic_DNA"/>
</dbReference>
<dbReference type="RefSeq" id="WP_395126685.1">
    <property type="nucleotide sequence ID" value="NZ_JBIMSP010000126.1"/>
</dbReference>
<evidence type="ECO:0000313" key="1">
    <source>
        <dbReference type="EMBL" id="MFH5246023.1"/>
    </source>
</evidence>
<reference evidence="1 2" key="1">
    <citation type="submission" date="2024-10" db="EMBL/GenBank/DDBJ databases">
        <authorList>
            <person name="Riesco R."/>
        </authorList>
    </citation>
    <scope>NUCLEOTIDE SEQUENCE [LARGE SCALE GENOMIC DNA]</scope>
    <source>
        <strain evidence="1 2">NCIMB 15448</strain>
    </source>
</reference>
<accession>A0ABW7KWJ7</accession>
<comment type="caution">
    <text evidence="1">The sequence shown here is derived from an EMBL/GenBank/DDBJ whole genome shotgun (WGS) entry which is preliminary data.</text>
</comment>
<evidence type="ECO:0008006" key="3">
    <source>
        <dbReference type="Google" id="ProtNLM"/>
    </source>
</evidence>
<dbReference type="Proteomes" id="UP001609176">
    <property type="component" value="Unassembled WGS sequence"/>
</dbReference>
<gene>
    <name evidence="1" type="ORF">ACHIPV_29800</name>
</gene>
<name>A0ABW7KWJ7_9NOCA</name>
<evidence type="ECO:0000313" key="2">
    <source>
        <dbReference type="Proteomes" id="UP001609176"/>
    </source>
</evidence>
<protein>
    <recommendedName>
        <fullName evidence="3">HeH/LEM domain-containing protein</fullName>
    </recommendedName>
</protein>
<feature type="non-terminal residue" evidence="1">
    <location>
        <position position="1"/>
    </location>
</feature>
<organism evidence="1 2">
    <name type="scientific">Antrihabitans spumae</name>
    <dbReference type="NCBI Taxonomy" id="3373370"/>
    <lineage>
        <taxon>Bacteria</taxon>
        <taxon>Bacillati</taxon>
        <taxon>Actinomycetota</taxon>
        <taxon>Actinomycetes</taxon>
        <taxon>Mycobacteriales</taxon>
        <taxon>Nocardiaceae</taxon>
        <taxon>Antrihabitans</taxon>
    </lineage>
</organism>
<sequence length="172" mass="19431">VGVVFLSHWVESSRFPRTLSGIERVQHEGSRPIKSRLDATHPASPRLKEYGVANAKKVLDIGFKVQFHPDFGGRVHPRTAELIAERVRAVLDMEINKKYPDAQPEFTTSLSWSYVQFAKSDTYSVVDDPYSREDLEALTVAELKDIYHEWGLDSSGKSKRALVNGILAEYPD</sequence>
<proteinExistence type="predicted"/>